<keyword evidence="1" id="KW-1133">Transmembrane helix</keyword>
<keyword evidence="3" id="KW-1185">Reference proteome</keyword>
<evidence type="ECO:0000256" key="1">
    <source>
        <dbReference type="SAM" id="Phobius"/>
    </source>
</evidence>
<dbReference type="RefSeq" id="WP_092320111.1">
    <property type="nucleotide sequence ID" value="NZ_FNTJ01000002.1"/>
</dbReference>
<gene>
    <name evidence="2" type="ORF">SAMN05216178_6030</name>
</gene>
<evidence type="ECO:0000313" key="3">
    <source>
        <dbReference type="Proteomes" id="UP000198982"/>
    </source>
</evidence>
<evidence type="ECO:0000313" key="2">
    <source>
        <dbReference type="EMBL" id="SED05699.1"/>
    </source>
</evidence>
<keyword evidence="1" id="KW-0472">Membrane</keyword>
<accession>A0A1H4XJ73</accession>
<reference evidence="3" key="1">
    <citation type="submission" date="2016-10" db="EMBL/GenBank/DDBJ databases">
        <authorList>
            <person name="Varghese N."/>
            <person name="Submissions S."/>
        </authorList>
    </citation>
    <scope>NUCLEOTIDE SEQUENCE [LARGE SCALE GENOMIC DNA]</scope>
    <source>
        <strain evidence="3">DSM 9751</strain>
    </source>
</reference>
<proteinExistence type="predicted"/>
<dbReference type="Proteomes" id="UP000198982">
    <property type="component" value="Unassembled WGS sequence"/>
</dbReference>
<sequence>MGLAVERQKMQTVLLSGSLARMFGREHRVAIAGGFKEVMGYFRQFPGFERYMLQSADKGLRFAVFNGRRNLSETDIHQPLGKEVIRIAPVLSGSKRAGGLQTILGAVLMAVAYYNPFGFLTGPAASFLMMTGVSMAMGGVMQMLAPLPKGLAAQDSPESRSSYSFNGPVNTSAQGNPVGLLYGQLTIGSAVISSGIYAEDQL</sequence>
<organism evidence="2 3">
    <name type="scientific">Pseudomonas saponiphila</name>
    <dbReference type="NCBI Taxonomy" id="556534"/>
    <lineage>
        <taxon>Bacteria</taxon>
        <taxon>Pseudomonadati</taxon>
        <taxon>Pseudomonadota</taxon>
        <taxon>Gammaproteobacteria</taxon>
        <taxon>Pseudomonadales</taxon>
        <taxon>Pseudomonadaceae</taxon>
        <taxon>Pseudomonas</taxon>
    </lineage>
</organism>
<keyword evidence="1" id="KW-0812">Transmembrane</keyword>
<dbReference type="AlphaFoldDB" id="A0A1H4XJ73"/>
<protein>
    <submittedName>
        <fullName evidence="2">Phage-related protein, tail component</fullName>
    </submittedName>
</protein>
<name>A0A1H4XJ73_9PSED</name>
<dbReference type="EMBL" id="FNTJ01000002">
    <property type="protein sequence ID" value="SED05699.1"/>
    <property type="molecule type" value="Genomic_DNA"/>
</dbReference>
<feature type="transmembrane region" description="Helical" evidence="1">
    <location>
        <begin position="97"/>
        <end position="114"/>
    </location>
</feature>